<protein>
    <submittedName>
        <fullName evidence="2">Uncharacterized protein</fullName>
    </submittedName>
</protein>
<feature type="region of interest" description="Disordered" evidence="1">
    <location>
        <begin position="210"/>
        <end position="259"/>
    </location>
</feature>
<dbReference type="Proteomes" id="UP001632037">
    <property type="component" value="Unassembled WGS sequence"/>
</dbReference>
<feature type="compositionally biased region" description="Polar residues" evidence="1">
    <location>
        <begin position="337"/>
        <end position="354"/>
    </location>
</feature>
<dbReference type="AlphaFoldDB" id="A0ABD3F688"/>
<proteinExistence type="predicted"/>
<evidence type="ECO:0000313" key="2">
    <source>
        <dbReference type="EMBL" id="KAL3661861.1"/>
    </source>
</evidence>
<organism evidence="2 3">
    <name type="scientific">Phytophthora oleae</name>
    <dbReference type="NCBI Taxonomy" id="2107226"/>
    <lineage>
        <taxon>Eukaryota</taxon>
        <taxon>Sar</taxon>
        <taxon>Stramenopiles</taxon>
        <taxon>Oomycota</taxon>
        <taxon>Peronosporomycetes</taxon>
        <taxon>Peronosporales</taxon>
        <taxon>Peronosporaceae</taxon>
        <taxon>Phytophthora</taxon>
    </lineage>
</organism>
<feature type="compositionally biased region" description="Basic and acidic residues" evidence="1">
    <location>
        <begin position="47"/>
        <end position="64"/>
    </location>
</feature>
<gene>
    <name evidence="2" type="ORF">V7S43_013155</name>
</gene>
<comment type="caution">
    <text evidence="2">The sequence shown here is derived from an EMBL/GenBank/DDBJ whole genome shotgun (WGS) entry which is preliminary data.</text>
</comment>
<feature type="compositionally biased region" description="Basic and acidic residues" evidence="1">
    <location>
        <begin position="91"/>
        <end position="104"/>
    </location>
</feature>
<reference evidence="2 3" key="1">
    <citation type="submission" date="2024-09" db="EMBL/GenBank/DDBJ databases">
        <title>Genome sequencing and assembly of Phytophthora oleae, isolate VK10A, causative agent of rot of olive drupes.</title>
        <authorList>
            <person name="Conti Taguali S."/>
            <person name="Riolo M."/>
            <person name="La Spada F."/>
            <person name="Cacciola S.O."/>
            <person name="Dionisio G."/>
        </authorList>
    </citation>
    <scope>NUCLEOTIDE SEQUENCE [LARGE SCALE GENOMIC DNA]</scope>
    <source>
        <strain evidence="2 3">VK10A</strain>
    </source>
</reference>
<feature type="region of interest" description="Disordered" evidence="1">
    <location>
        <begin position="303"/>
        <end position="377"/>
    </location>
</feature>
<feature type="compositionally biased region" description="Basic and acidic residues" evidence="1">
    <location>
        <begin position="359"/>
        <end position="377"/>
    </location>
</feature>
<evidence type="ECO:0000313" key="3">
    <source>
        <dbReference type="Proteomes" id="UP001632037"/>
    </source>
</evidence>
<keyword evidence="3" id="KW-1185">Reference proteome</keyword>
<evidence type="ECO:0000256" key="1">
    <source>
        <dbReference type="SAM" id="MobiDB-lite"/>
    </source>
</evidence>
<feature type="compositionally biased region" description="Pro residues" evidence="1">
    <location>
        <begin position="106"/>
        <end position="115"/>
    </location>
</feature>
<sequence>MEPLATGKRRRASASLSPPPPPRQPTRDETSATSWKKRRLEPSEATTEEKRPELRSPDPGDKKLTPKGKRRRSLTPEEKETQGETSNSSSNDEKQETKRRRVEETSPPPVLPASPPANISEKHSQTSATAIDREEKARFPPSPIVIPSRDEEDFAKENKENVVPSRDEEDVRENVATYTNLEEFIVSSQGSDADLVAACANLENDVVNCSQDSQNSDVERVRQRTSLRTVQVTPPPSARMLDRKNPPPPPKRPKRRNYRGIVYARTYPRLALPALPPLVDGSPPNSPRVFRSLENEFAFAMQDTPEIRPRVRPAPRMARGTRRSTRAGSARARRSLDTPTSTMVLRSRQLNPSLSADGGKPENQREREQRDAQRRHE</sequence>
<dbReference type="EMBL" id="JBIMZQ010000034">
    <property type="protein sequence ID" value="KAL3661861.1"/>
    <property type="molecule type" value="Genomic_DNA"/>
</dbReference>
<name>A0ABD3F688_9STRA</name>
<feature type="region of interest" description="Disordered" evidence="1">
    <location>
        <begin position="1"/>
        <end position="171"/>
    </location>
</feature>
<accession>A0ABD3F688</accession>